<accession>A0A3E0H3G0</accession>
<name>A0A3E0H3G0_9GAMM</name>
<dbReference type="CDD" id="cd11528">
    <property type="entry name" value="NTP-PPase_MazG_Nterm"/>
    <property type="match status" value="1"/>
</dbReference>
<dbReference type="NCBIfam" id="TIGR00444">
    <property type="entry name" value="mazG"/>
    <property type="match status" value="1"/>
</dbReference>
<dbReference type="Gene3D" id="1.10.287.1080">
    <property type="entry name" value="MazG-like"/>
    <property type="match status" value="2"/>
</dbReference>
<dbReference type="GO" id="GO:0046052">
    <property type="term" value="P:UTP catabolic process"/>
    <property type="evidence" value="ECO:0007669"/>
    <property type="project" value="TreeGrafter"/>
</dbReference>
<reference evidence="2 3" key="1">
    <citation type="submission" date="2018-08" db="EMBL/GenBank/DDBJ databases">
        <title>Genomic Encyclopedia of Type Strains, Phase IV (KMG-IV): sequencing the most valuable type-strain genomes for metagenomic binning, comparative biology and taxonomic classification.</title>
        <authorList>
            <person name="Goeker M."/>
        </authorList>
    </citation>
    <scope>NUCLEOTIDE SEQUENCE [LARGE SCALE GENOMIC DNA]</scope>
    <source>
        <strain evidence="2 3">DSM 26022</strain>
    </source>
</reference>
<feature type="domain" description="NTP pyrophosphohydrolase MazG-like" evidence="1">
    <location>
        <begin position="36"/>
        <end position="109"/>
    </location>
</feature>
<dbReference type="InterPro" id="IPR048015">
    <property type="entry name" value="NTP-PPase_MazG-like_N"/>
</dbReference>
<dbReference type="FunFam" id="1.10.287.1080:FF:000001">
    <property type="entry name" value="Nucleoside triphosphate pyrophosphohydrolase"/>
    <property type="match status" value="1"/>
</dbReference>
<dbReference type="RefSeq" id="WP_116208228.1">
    <property type="nucleotide sequence ID" value="NZ_QUNR01000003.1"/>
</dbReference>
<dbReference type="GO" id="GO:0047429">
    <property type="term" value="F:nucleoside triphosphate diphosphatase activity"/>
    <property type="evidence" value="ECO:0007669"/>
    <property type="project" value="InterPro"/>
</dbReference>
<keyword evidence="3" id="KW-1185">Reference proteome</keyword>
<dbReference type="Proteomes" id="UP000256774">
    <property type="component" value="Unassembled WGS sequence"/>
</dbReference>
<protein>
    <submittedName>
        <fullName evidence="2">ATP diphosphatase</fullName>
    </submittedName>
</protein>
<evidence type="ECO:0000259" key="1">
    <source>
        <dbReference type="Pfam" id="PF03819"/>
    </source>
</evidence>
<dbReference type="SUPFAM" id="SSF101386">
    <property type="entry name" value="all-alpha NTP pyrophosphatases"/>
    <property type="match status" value="2"/>
</dbReference>
<evidence type="ECO:0000313" key="2">
    <source>
        <dbReference type="EMBL" id="REH37606.1"/>
    </source>
</evidence>
<dbReference type="GO" id="GO:0046047">
    <property type="term" value="P:TTP catabolic process"/>
    <property type="evidence" value="ECO:0007669"/>
    <property type="project" value="TreeGrafter"/>
</dbReference>
<proteinExistence type="predicted"/>
<gene>
    <name evidence="2" type="ORF">DFR26_1382</name>
</gene>
<dbReference type="GO" id="GO:0046081">
    <property type="term" value="P:dUTP catabolic process"/>
    <property type="evidence" value="ECO:0007669"/>
    <property type="project" value="TreeGrafter"/>
</dbReference>
<comment type="caution">
    <text evidence="2">The sequence shown here is derived from an EMBL/GenBank/DDBJ whole genome shotgun (WGS) entry which is preliminary data.</text>
</comment>
<dbReference type="InterPro" id="IPR048011">
    <property type="entry name" value="NTP-PPase_MazG-like_C"/>
</dbReference>
<evidence type="ECO:0000313" key="3">
    <source>
        <dbReference type="Proteomes" id="UP000256774"/>
    </source>
</evidence>
<dbReference type="PANTHER" id="PTHR30522">
    <property type="entry name" value="NUCLEOSIDE TRIPHOSPHATE PYROPHOSPHOHYDROLASE"/>
    <property type="match status" value="1"/>
</dbReference>
<sequence>MSVPASTTPEQALTELLAIMARLRDPVQGCAWDLAQDMQSLAPYTIEEAYEVVEAIAQGDAQAQCEELGDLLLQIVFQAQLASEQGGFRFADVAAAISAKLIRRHPHIFRDGRLDLPRIELTPEQVSAQWDEIKAVEKAISAAQGKVATPAFLDKVGAGHSPLRRAEKLQARAGEVGYDWQDPRPVLAKLREELDEFEQALDHGLGQDALQDELGDILFCTTNLARQVGVDSEQALLGGIAKFRRRFGYIEQALGKRGESLSDASLAEMEALWQGAKREGM</sequence>
<dbReference type="GO" id="GO:0046076">
    <property type="term" value="P:dTTP catabolic process"/>
    <property type="evidence" value="ECO:0007669"/>
    <property type="project" value="TreeGrafter"/>
</dbReference>
<dbReference type="NCBIfam" id="NF007113">
    <property type="entry name" value="PRK09562.1"/>
    <property type="match status" value="1"/>
</dbReference>
<dbReference type="CDD" id="cd11529">
    <property type="entry name" value="NTP-PPase_MazG_Cterm"/>
    <property type="match status" value="1"/>
</dbReference>
<dbReference type="InterPro" id="IPR004518">
    <property type="entry name" value="MazG-like_dom"/>
</dbReference>
<dbReference type="GO" id="GO:0006203">
    <property type="term" value="P:dGTP catabolic process"/>
    <property type="evidence" value="ECO:0007669"/>
    <property type="project" value="TreeGrafter"/>
</dbReference>
<dbReference type="EMBL" id="QUNR01000003">
    <property type="protein sequence ID" value="REH37606.1"/>
    <property type="molecule type" value="Genomic_DNA"/>
</dbReference>
<dbReference type="OrthoDB" id="9808939at2"/>
<dbReference type="Pfam" id="PF03819">
    <property type="entry name" value="MazG"/>
    <property type="match status" value="2"/>
</dbReference>
<dbReference type="GO" id="GO:0046061">
    <property type="term" value="P:dATP catabolic process"/>
    <property type="evidence" value="ECO:0007669"/>
    <property type="project" value="TreeGrafter"/>
</dbReference>
<dbReference type="GO" id="GO:0006950">
    <property type="term" value="P:response to stress"/>
    <property type="evidence" value="ECO:0007669"/>
    <property type="project" value="UniProtKB-ARBA"/>
</dbReference>
<dbReference type="PANTHER" id="PTHR30522:SF0">
    <property type="entry name" value="NUCLEOSIDE TRIPHOSPHATE PYROPHOSPHOHYDROLASE"/>
    <property type="match status" value="1"/>
</dbReference>
<dbReference type="AlphaFoldDB" id="A0A3E0H3G0"/>
<feature type="domain" description="NTP pyrophosphohydrolase MazG-like" evidence="1">
    <location>
        <begin position="183"/>
        <end position="246"/>
    </location>
</feature>
<dbReference type="InterPro" id="IPR011551">
    <property type="entry name" value="NTP_PyrPHydrolase_MazG"/>
</dbReference>
<organism evidence="2 3">
    <name type="scientific">Paraperlucidibaca baekdonensis</name>
    <dbReference type="NCBI Taxonomy" id="748120"/>
    <lineage>
        <taxon>Bacteria</taxon>
        <taxon>Pseudomonadati</taxon>
        <taxon>Pseudomonadota</taxon>
        <taxon>Gammaproteobacteria</taxon>
        <taxon>Moraxellales</taxon>
        <taxon>Moraxellaceae</taxon>
        <taxon>Paraperlucidibaca</taxon>
    </lineage>
</organism>